<dbReference type="InterPro" id="IPR021822">
    <property type="entry name" value="DUF3405"/>
</dbReference>
<gene>
    <name evidence="2" type="ORF">UTRI_00363</name>
</gene>
<evidence type="ECO:0000256" key="1">
    <source>
        <dbReference type="SAM" id="Phobius"/>
    </source>
</evidence>
<reference evidence="2 3" key="1">
    <citation type="submission" date="2018-03" db="EMBL/GenBank/DDBJ databases">
        <authorList>
            <person name="Guldener U."/>
        </authorList>
    </citation>
    <scope>NUCLEOTIDE SEQUENCE [LARGE SCALE GENOMIC DNA]</scope>
    <source>
        <strain evidence="2 3">NBRC100155</strain>
    </source>
</reference>
<dbReference type="PANTHER" id="PTHR36205">
    <property type="entry name" value="CHROMOSOME 19, WHOLE GENOME SHOTGUN SEQUENCE"/>
    <property type="match status" value="1"/>
</dbReference>
<dbReference type="OrthoDB" id="3353407at2759"/>
<dbReference type="Pfam" id="PF11885">
    <property type="entry name" value="DUF3405"/>
    <property type="match status" value="2"/>
</dbReference>
<keyword evidence="3" id="KW-1185">Reference proteome</keyword>
<organism evidence="2 3">
    <name type="scientific">Ustilago trichophora</name>
    <dbReference type="NCBI Taxonomy" id="86804"/>
    <lineage>
        <taxon>Eukaryota</taxon>
        <taxon>Fungi</taxon>
        <taxon>Dikarya</taxon>
        <taxon>Basidiomycota</taxon>
        <taxon>Ustilaginomycotina</taxon>
        <taxon>Ustilaginomycetes</taxon>
        <taxon>Ustilaginales</taxon>
        <taxon>Ustilaginaceae</taxon>
        <taxon>Ustilago</taxon>
    </lineage>
</organism>
<dbReference type="PANTHER" id="PTHR36205:SF2">
    <property type="entry name" value="MAJOR FACILITATOR SUPERFAMILY TRANSPORTER"/>
    <property type="match status" value="1"/>
</dbReference>
<evidence type="ECO:0000313" key="2">
    <source>
        <dbReference type="EMBL" id="SPO20886.1"/>
    </source>
</evidence>
<keyword evidence="1" id="KW-1133">Transmembrane helix</keyword>
<protein>
    <submittedName>
        <fullName evidence="2">Uncharacterized protein</fullName>
    </submittedName>
</protein>
<keyword evidence="1" id="KW-0472">Membrane</keyword>
<dbReference type="Proteomes" id="UP000324022">
    <property type="component" value="Unassembled WGS sequence"/>
</dbReference>
<evidence type="ECO:0000313" key="3">
    <source>
        <dbReference type="Proteomes" id="UP000324022"/>
    </source>
</evidence>
<proteinExistence type="predicted"/>
<feature type="transmembrane region" description="Helical" evidence="1">
    <location>
        <begin position="12"/>
        <end position="31"/>
    </location>
</feature>
<dbReference type="EMBL" id="OOIN01000002">
    <property type="protein sequence ID" value="SPO20886.1"/>
    <property type="molecule type" value="Genomic_DNA"/>
</dbReference>
<feature type="transmembrane region" description="Helical" evidence="1">
    <location>
        <begin position="618"/>
        <end position="641"/>
    </location>
</feature>
<keyword evidence="1" id="KW-0812">Transmembrane</keyword>
<name>A0A5C3DUP7_9BASI</name>
<dbReference type="AlphaFoldDB" id="A0A5C3DUP7"/>
<sequence length="658" mass="74916">MRSSSLGHHWLARWAFSLSLALATALIIHFVRIYPWHRLFLDESTNLLLEHLPVVPISQDGSCFRPPESASTSKDTLFATPIGSLDRLELDDHTCFQYASRFEPFLAPAWNNTYIAKAQGRIGLQDVASITTDLIWYANLLAEHEPHHYPHTNWSDPTLLHACPTPQNKTSQPTEANTTDKPRLAFVLRCYQDFSWSQDDILHLRALIWELRTADLPFDIDVHLLLEVKDASSHVSMFTEPGRRQILRGSLPIEFWPLVTLWSEKEMILRYSLYGDFRAGIQAAGSYRGCLLPLQRFAVDHPEYDNLINWELDTRFTHTYDKLIKSLFKYAHKASTQTYTQWLVHGLDPQTPSDTDGKCKNQSPDVVVFSPVRNPQNSDWYWEYDVQGFPAMQFAPRAASVGTNLWLSRRALLTMENVTADQHKSLFCEAMAPSIAIQSASKYADPIPAGPDQCTEQLKLVHYPHPVAYRYQASPSKLDQLLNPTHAVLSKANEETLKDTSYYYTSTIAGEIYKQWRTQPEACIMPLLLHPIKGLKSASAASHSKTFLQNWFGGTSKPSLCASSDSNQCTVKLVADIERYTGRKFDAGGEKSLFRWDLERPRYISKRDWIMNSSTRSLVYTIVVCLLVASLVQLVIGRFIFRKARLPHSEYIPLATDS</sequence>
<accession>A0A5C3DUP7</accession>